<reference evidence="3" key="1">
    <citation type="journal article" date="2023" name="Commun. Biol.">
        <title>Genome analysis of Parmales, the sister group of diatoms, reveals the evolutionary specialization of diatoms from phago-mixotrophs to photoautotrophs.</title>
        <authorList>
            <person name="Ban H."/>
            <person name="Sato S."/>
            <person name="Yoshikawa S."/>
            <person name="Yamada K."/>
            <person name="Nakamura Y."/>
            <person name="Ichinomiya M."/>
            <person name="Sato N."/>
            <person name="Blanc-Mathieu R."/>
            <person name="Endo H."/>
            <person name="Kuwata A."/>
            <person name="Ogata H."/>
        </authorList>
    </citation>
    <scope>NUCLEOTIDE SEQUENCE [LARGE SCALE GENOMIC DNA]</scope>
    <source>
        <strain evidence="3">NIES 3700</strain>
    </source>
</reference>
<dbReference type="PANTHER" id="PTHR35381:SF1">
    <property type="entry name" value="EF-HAND DOMAIN-CONTAINING PROTEIN"/>
    <property type="match status" value="1"/>
</dbReference>
<keyword evidence="3" id="KW-1185">Reference proteome</keyword>
<feature type="compositionally biased region" description="Basic and acidic residues" evidence="1">
    <location>
        <begin position="1063"/>
        <end position="1074"/>
    </location>
</feature>
<dbReference type="EMBL" id="BRXW01000107">
    <property type="protein sequence ID" value="GMI06905.1"/>
    <property type="molecule type" value="Genomic_DNA"/>
</dbReference>
<feature type="region of interest" description="Disordered" evidence="1">
    <location>
        <begin position="1059"/>
        <end position="1099"/>
    </location>
</feature>
<evidence type="ECO:0000256" key="1">
    <source>
        <dbReference type="SAM" id="MobiDB-lite"/>
    </source>
</evidence>
<protein>
    <submittedName>
        <fullName evidence="2">Uncharacterized protein</fullName>
    </submittedName>
</protein>
<evidence type="ECO:0000313" key="2">
    <source>
        <dbReference type="EMBL" id="GMI06905.1"/>
    </source>
</evidence>
<sequence length="1099" mass="123579">MSSPPLSPLGSTPATIQRSLGTPGRAPTSPARSNTTTMVGTPNVRSSAKPLEPPLPPPKNTTPLKISKSLVGKEWEDKKKQRNEKLAKRLEEEEQKTLTFSPAINRYHLPDRTADDVLENMNRKEKLRQVRLSRLRDDAKKSEPNYTFSPAITLHSSTPLDGEPVLSRLQTEHETAMVELEKKKWIIKNFDGETGQKLFEPVINSGGDYGNMGWRSERNEEEEVDKTKETMNPMTPSQNILDVSEIDTFKDSVGSLDDDSNELARTLGTPPEPDSGLPSASGMYRETPSKGEMASQALYKDASDRKARLKDMLDYVEDVHKSRSAIGHLSVRSGKLAKKNMERKLYEAFLEMKNDEECDSINKSHVLAHLKKYKENGYINILLFMKEGEEGEEDMERVCGEMAEEIYGSFGGGKEGVKFPDFLRVASACCIGALSSGYSTKDEIDPTLATAATKNLKSSLQNETPVPVPGTSKSPVYMYPRKNRFKEDFGDKEDEEDTEPPPPPTPSSPANLSSLPYSKSTIYFCRASIRSITLNHTKKLLSQEEAVQFPFQPELCAKSLEMDKRKQMGGGGTENRIDMMQVKRKMQEVKLKQKRVEKVKKETEDCTFRPEITKYKFQFSKKATVEDVFVDSSNGDEEEESQQQRQFEENEGSPAKIENEQVEQGLMPPKGIEGEEDPLAEIEAEREAERQQTVQFEEEEELLGVSQGGSKKSKPKPGHVVIRSVRFKSASPDNSLAAPAQTNPPSNPPAPLSPKSSSRGRTLSMESHGTNDTAGTSNASRHSIRGWDGPIEVADYLSQPAFDRLYNRRPHPERKEHKKNETEEERKLRECTFTPRINIGTRELVDRKKRRNTWFGTYESPEGKASWGKLTEVNHEKDGLIPKNFDKDIDRQKRANKLRNKARAFEENGGYTEDTWKAAKEKYDLEGVKPFSFQTGERQSERRETKLFMDVKLSKSKKGRIGICDFDKPRNLARTFARTYSLNKETEKKLTKVIRAYMEANDILVGGVNVRVTINSDGEEEEGKQQEEEWGDEGDGFMGGEEIVNRKVRAKTAGIIRTASSPARERTMTEKIELGEEGGEGEGATDFWGGGLRSRRASS</sequence>
<feature type="compositionally biased region" description="Low complexity" evidence="1">
    <location>
        <begin position="1"/>
        <end position="13"/>
    </location>
</feature>
<dbReference type="PANTHER" id="PTHR35381">
    <property type="entry name" value="EF-HAND DOMAIN-CONTAINING PROTEIN"/>
    <property type="match status" value="1"/>
</dbReference>
<name>A0A9W7CBS5_9STRA</name>
<feature type="region of interest" description="Disordered" evidence="1">
    <location>
        <begin position="252"/>
        <end position="294"/>
    </location>
</feature>
<feature type="region of interest" description="Disordered" evidence="1">
    <location>
        <begin position="455"/>
        <end position="514"/>
    </location>
</feature>
<comment type="caution">
    <text evidence="2">The sequence shown here is derived from an EMBL/GenBank/DDBJ whole genome shotgun (WGS) entry which is preliminary data.</text>
</comment>
<proteinExistence type="predicted"/>
<feature type="compositionally biased region" description="Acidic residues" evidence="1">
    <location>
        <begin position="1017"/>
        <end position="1035"/>
    </location>
</feature>
<gene>
    <name evidence="2" type="ORF">TrLO_g13165</name>
</gene>
<feature type="compositionally biased region" description="Basic and acidic residues" evidence="1">
    <location>
        <begin position="813"/>
        <end position="829"/>
    </location>
</feature>
<feature type="compositionally biased region" description="Polar residues" evidence="1">
    <location>
        <begin position="30"/>
        <end position="46"/>
    </location>
</feature>
<dbReference type="AlphaFoldDB" id="A0A9W7CBS5"/>
<feature type="region of interest" description="Disordered" evidence="1">
    <location>
        <begin position="1017"/>
        <end position="1038"/>
    </location>
</feature>
<accession>A0A9W7CBS5</accession>
<organism evidence="2 3">
    <name type="scientific">Triparma laevis f. longispina</name>
    <dbReference type="NCBI Taxonomy" id="1714387"/>
    <lineage>
        <taxon>Eukaryota</taxon>
        <taxon>Sar</taxon>
        <taxon>Stramenopiles</taxon>
        <taxon>Ochrophyta</taxon>
        <taxon>Bolidophyceae</taxon>
        <taxon>Parmales</taxon>
        <taxon>Triparmaceae</taxon>
        <taxon>Triparma</taxon>
    </lineage>
</organism>
<dbReference type="OrthoDB" id="195145at2759"/>
<feature type="compositionally biased region" description="Acidic residues" evidence="1">
    <location>
        <begin position="490"/>
        <end position="499"/>
    </location>
</feature>
<feature type="region of interest" description="Disordered" evidence="1">
    <location>
        <begin position="632"/>
        <end position="786"/>
    </location>
</feature>
<feature type="region of interest" description="Disordered" evidence="1">
    <location>
        <begin position="1"/>
        <end position="95"/>
    </location>
</feature>
<feature type="compositionally biased region" description="Pro residues" evidence="1">
    <location>
        <begin position="51"/>
        <end position="60"/>
    </location>
</feature>
<feature type="compositionally biased region" description="Polar residues" evidence="1">
    <location>
        <begin position="455"/>
        <end position="464"/>
    </location>
</feature>
<feature type="region of interest" description="Disordered" evidence="1">
    <location>
        <begin position="803"/>
        <end position="829"/>
    </location>
</feature>
<feature type="compositionally biased region" description="Basic and acidic residues" evidence="1">
    <location>
        <begin position="71"/>
        <end position="91"/>
    </location>
</feature>
<feature type="compositionally biased region" description="Polar residues" evidence="1">
    <location>
        <begin position="759"/>
        <end position="781"/>
    </location>
</feature>
<dbReference type="Proteomes" id="UP001165122">
    <property type="component" value="Unassembled WGS sequence"/>
</dbReference>
<evidence type="ECO:0000313" key="3">
    <source>
        <dbReference type="Proteomes" id="UP001165122"/>
    </source>
</evidence>